<dbReference type="SMART" id="SM00331">
    <property type="entry name" value="PP2C_SIG"/>
    <property type="match status" value="1"/>
</dbReference>
<dbReference type="SMART" id="SM00304">
    <property type="entry name" value="HAMP"/>
    <property type="match status" value="1"/>
</dbReference>
<dbReference type="OrthoDB" id="9763484at2"/>
<keyword evidence="1" id="KW-0378">Hydrolase</keyword>
<dbReference type="Pfam" id="PF00672">
    <property type="entry name" value="HAMP"/>
    <property type="match status" value="1"/>
</dbReference>
<dbReference type="Pfam" id="PF07228">
    <property type="entry name" value="SpoIIE"/>
    <property type="match status" value="1"/>
</dbReference>
<keyword evidence="2" id="KW-0472">Membrane</keyword>
<dbReference type="InterPro" id="IPR036457">
    <property type="entry name" value="PPM-type-like_dom_sf"/>
</dbReference>
<dbReference type="STRING" id="163.SAMN04487775_1034"/>
<sequence length="1559" mass="175558">MKRVAALRKIKKLFVLILFVLGCLSVLSGEDFYWENPAVITDTDSRFPVTMVSADGNYTYMFWQEVDTKARQIYLSVRIYSSLKKYSENRRFAGPFSYSGEEVPDIYTTAVLKKGTVGVAIMTGLSNLSVFVSTDNCKNFTETKLPAASSITVAPRIYKTGNDSFKLFTSVGEENSFTLFSADSSDGVKWSRFAQFQPALNYRNPFIPVLFASSFGDIVVFQAQYTSAETSRLSYQLYMTVDSSGSGKNWTQPVLITDRNSLAARGGKQFHEYQNQRPGLFEYDGEVYLAWERTDSVNSAIWIEKITAVGVTAGTAEKLSDNGNASRPVMFKYNDSLYLTWFDTRRGRESIYMVKKNGSYWNESRLVEDRNSNLFVYPLVTAETDGSVLSFIWQQVNSASKNSIAILSPDKTVMPPTFNPLSYKKGKSSRAEDVRIQIVFPADSSNISGYSYTWGRENSKEPPKQIEHFTKENTLRLKATEDGNYILMARVSDYAGNWSEPSSISYHLDLTPPEAPEITIDNLDEYGFLDSNNYSLNWLPSVSKDAAQYLYKIDYLGSIPKSISVSKKHPMKLSTERVEEIKNSLLTRYEPQLKKQRRLTTSNSTATRKQTTVRYYNRSNGVYLISVAAIDEVGNISEPSTALYILNKYQPSTYVTSVQQTKADAGESTIVISGGGFTYDGTVSEIYIDADGKAPYDLILRASDGQFRVQSDTRISNIKTGTDLDEGTYKIGLLHTDRGLYFTGNVLQISQSGTLKIEAEYEPQSRLSSEFQKYKYTVAISLIIVFVLLMIAAITLIFILINIYQNIHERKLTENEVSSLLTGAAMPLKDLRKNFKRLPSLKKKLIVFAFSLVIAVVIAVSLENGYKVIRLQEQTMAAGLENRTEVLLESLHSGVKNFFPANNLLELSALPAQKDAMPEVKYVTIIGQQLDSDSSENLNYIWATNDQDISVKMDSYSLVYGESQLTEKVILEVTEKLKELDKKIASDVGELSDKIDGLSKEAEALYASGLEDDTQEAERLSDVIVELRNQLDLRLAEYSKSAAGSYPAFDSDDLDRSRTDYLFYRPVLYRKGTTGNYIHSVIYLELSTQSLIDSLNAEIKKIVIFSLIVAITAVAFGIIGAYVFASLIVRPIKKLEKHVIMIGQTKNKINLKGKDVEIKSRDEVGRLGDAVNNMTHELVANAEEEALAMDDKAVQKAFLPLEALGANNKNTYAEYADKELECFGYYEGESGVSGDYFDYKRLDDTWFGIIKCDVSGHGIPAAIIMTVVATIFRRYFEKWSYAKNGTQLNKLVEQINDFIEGLGLRGKFATLIICLLNVKTGELYMCNAGDNLVHIYDSATHSLKLLTLASAPTAGVFTSDLVAMRGGFVVEKTILNRGDILYLYTDGIEESTRRIREVDYTVRQNEVEVKKMNPKTHEEETEIKLEDAKEEFGPERIKEIIEAVYNKRKFTLTKQDNPNVTETLEFDFTKCEGTVQESILALASLEKVFRLYKSPAVQQTDYIRIDKKIDEFLLKYFNMYDYYAAHKTDDSAGVNYVDYDQMLEDEQSDDLTMLAIKRL</sequence>
<dbReference type="InterPro" id="IPR023296">
    <property type="entry name" value="Glyco_hydro_beta-prop_sf"/>
</dbReference>
<dbReference type="GO" id="GO:0016020">
    <property type="term" value="C:membrane"/>
    <property type="evidence" value="ECO:0007669"/>
    <property type="project" value="InterPro"/>
</dbReference>
<evidence type="ECO:0000313" key="5">
    <source>
        <dbReference type="Proteomes" id="UP000182360"/>
    </source>
</evidence>
<feature type="transmembrane region" description="Helical" evidence="2">
    <location>
        <begin position="1102"/>
        <end position="1129"/>
    </location>
</feature>
<dbReference type="PANTHER" id="PTHR43156">
    <property type="entry name" value="STAGE II SPORULATION PROTEIN E-RELATED"/>
    <property type="match status" value="1"/>
</dbReference>
<dbReference type="PROSITE" id="PS51257">
    <property type="entry name" value="PROKAR_LIPOPROTEIN"/>
    <property type="match status" value="1"/>
</dbReference>
<reference evidence="4 5" key="1">
    <citation type="submission" date="2016-10" db="EMBL/GenBank/DDBJ databases">
        <authorList>
            <person name="de Groot N.N."/>
        </authorList>
    </citation>
    <scope>NUCLEOTIDE SEQUENCE [LARGE SCALE GENOMIC DNA]</scope>
    <source>
        <strain evidence="4 5">B25</strain>
    </source>
</reference>
<dbReference type="InterPro" id="IPR052016">
    <property type="entry name" value="Bact_Sigma-Reg"/>
</dbReference>
<gene>
    <name evidence="4" type="ORF">SAMN04487977_108105</name>
</gene>
<dbReference type="GO" id="GO:0007165">
    <property type="term" value="P:signal transduction"/>
    <property type="evidence" value="ECO:0007669"/>
    <property type="project" value="InterPro"/>
</dbReference>
<organism evidence="4 5">
    <name type="scientific">Treponema bryantii</name>
    <dbReference type="NCBI Taxonomy" id="163"/>
    <lineage>
        <taxon>Bacteria</taxon>
        <taxon>Pseudomonadati</taxon>
        <taxon>Spirochaetota</taxon>
        <taxon>Spirochaetia</taxon>
        <taxon>Spirochaetales</taxon>
        <taxon>Treponemataceae</taxon>
        <taxon>Treponema</taxon>
    </lineage>
</organism>
<name>A0A1H9I403_9SPIR</name>
<dbReference type="InterPro" id="IPR003660">
    <property type="entry name" value="HAMP_dom"/>
</dbReference>
<accession>A0A1H9I403</accession>
<dbReference type="EMBL" id="FOFU01000008">
    <property type="protein sequence ID" value="SEQ69165.1"/>
    <property type="molecule type" value="Genomic_DNA"/>
</dbReference>
<keyword evidence="5" id="KW-1185">Reference proteome</keyword>
<feature type="transmembrane region" description="Helical" evidence="2">
    <location>
        <begin position="845"/>
        <end position="862"/>
    </location>
</feature>
<dbReference type="SUPFAM" id="SSF81606">
    <property type="entry name" value="PP2C-like"/>
    <property type="match status" value="1"/>
</dbReference>
<keyword evidence="2" id="KW-0812">Transmembrane</keyword>
<dbReference type="PROSITE" id="PS50885">
    <property type="entry name" value="HAMP"/>
    <property type="match status" value="1"/>
</dbReference>
<evidence type="ECO:0000256" key="2">
    <source>
        <dbReference type="SAM" id="Phobius"/>
    </source>
</evidence>
<dbReference type="Gene3D" id="3.60.40.10">
    <property type="entry name" value="PPM-type phosphatase domain"/>
    <property type="match status" value="1"/>
</dbReference>
<dbReference type="InterPro" id="IPR001932">
    <property type="entry name" value="PPM-type_phosphatase-like_dom"/>
</dbReference>
<dbReference type="SUPFAM" id="SSF75005">
    <property type="entry name" value="Arabinanase/levansucrase/invertase"/>
    <property type="match status" value="1"/>
</dbReference>
<evidence type="ECO:0000256" key="1">
    <source>
        <dbReference type="ARBA" id="ARBA00022801"/>
    </source>
</evidence>
<dbReference type="RefSeq" id="WP_074644716.1">
    <property type="nucleotide sequence ID" value="NZ_FOFU01000008.1"/>
</dbReference>
<protein>
    <submittedName>
        <fullName evidence="4">HAMP domain-containing protein</fullName>
    </submittedName>
</protein>
<dbReference type="Proteomes" id="UP000182360">
    <property type="component" value="Unassembled WGS sequence"/>
</dbReference>
<feature type="domain" description="HAMP" evidence="3">
    <location>
        <begin position="1126"/>
        <end position="1183"/>
    </location>
</feature>
<evidence type="ECO:0000313" key="4">
    <source>
        <dbReference type="EMBL" id="SEQ69165.1"/>
    </source>
</evidence>
<dbReference type="CDD" id="cd06225">
    <property type="entry name" value="HAMP"/>
    <property type="match status" value="1"/>
</dbReference>
<dbReference type="Gene3D" id="6.10.340.10">
    <property type="match status" value="1"/>
</dbReference>
<feature type="transmembrane region" description="Helical" evidence="2">
    <location>
        <begin position="776"/>
        <end position="801"/>
    </location>
</feature>
<keyword evidence="2" id="KW-1133">Transmembrane helix</keyword>
<evidence type="ECO:0000259" key="3">
    <source>
        <dbReference type="PROSITE" id="PS50885"/>
    </source>
</evidence>
<proteinExistence type="predicted"/>
<dbReference type="PANTHER" id="PTHR43156:SF2">
    <property type="entry name" value="STAGE II SPORULATION PROTEIN E"/>
    <property type="match status" value="1"/>
</dbReference>
<dbReference type="GO" id="GO:0016791">
    <property type="term" value="F:phosphatase activity"/>
    <property type="evidence" value="ECO:0007669"/>
    <property type="project" value="TreeGrafter"/>
</dbReference>